<feature type="domain" description="Peptidase C14 caspase" evidence="1">
    <location>
        <begin position="7"/>
        <end position="100"/>
    </location>
</feature>
<dbReference type="GeneID" id="63830954"/>
<dbReference type="RefSeq" id="XP_040760668.1">
    <property type="nucleotide sequence ID" value="XM_040913926.1"/>
</dbReference>
<dbReference type="Proteomes" id="UP000076871">
    <property type="component" value="Unassembled WGS sequence"/>
</dbReference>
<dbReference type="GO" id="GO:0004197">
    <property type="term" value="F:cysteine-type endopeptidase activity"/>
    <property type="evidence" value="ECO:0007669"/>
    <property type="project" value="InterPro"/>
</dbReference>
<name>A0A165CJK3_9APHY</name>
<dbReference type="OrthoDB" id="3223806at2759"/>
<gene>
    <name evidence="2" type="ORF">LAESUDRAFT_791079</name>
</gene>
<feature type="non-terminal residue" evidence="2">
    <location>
        <position position="1"/>
    </location>
</feature>
<protein>
    <recommendedName>
        <fullName evidence="1">Peptidase C14 caspase domain-containing protein</fullName>
    </recommendedName>
</protein>
<dbReference type="InterPro" id="IPR011600">
    <property type="entry name" value="Pept_C14_caspase"/>
</dbReference>
<feature type="non-terminal residue" evidence="2">
    <location>
        <position position="154"/>
    </location>
</feature>
<sequence length="154" mass="17000">SDNMQIFAVIIGINEYLCEKSLHGATGDAKKIAESLKISVQVPTEHMVILLDAAATRDEIVKSLHTHLHDNDRIHRGDAIIIYFAGHGTIYETHVREPMKAIKLVDSGFELPDGTHVVDISDRQINLFLKELCDANGGNITVVTDCCYSAESTR</sequence>
<dbReference type="EMBL" id="KV427648">
    <property type="protein sequence ID" value="KZT02928.1"/>
    <property type="molecule type" value="Genomic_DNA"/>
</dbReference>
<evidence type="ECO:0000313" key="2">
    <source>
        <dbReference type="EMBL" id="KZT02928.1"/>
    </source>
</evidence>
<dbReference type="InParanoid" id="A0A165CJK3"/>
<keyword evidence="3" id="KW-1185">Reference proteome</keyword>
<dbReference type="Pfam" id="PF00656">
    <property type="entry name" value="Peptidase_C14"/>
    <property type="match status" value="1"/>
</dbReference>
<dbReference type="AlphaFoldDB" id="A0A165CJK3"/>
<evidence type="ECO:0000259" key="1">
    <source>
        <dbReference type="Pfam" id="PF00656"/>
    </source>
</evidence>
<accession>A0A165CJK3</accession>
<evidence type="ECO:0000313" key="3">
    <source>
        <dbReference type="Proteomes" id="UP000076871"/>
    </source>
</evidence>
<proteinExistence type="predicted"/>
<reference evidence="2 3" key="1">
    <citation type="journal article" date="2016" name="Mol. Biol. Evol.">
        <title>Comparative Genomics of Early-Diverging Mushroom-Forming Fungi Provides Insights into the Origins of Lignocellulose Decay Capabilities.</title>
        <authorList>
            <person name="Nagy L.G."/>
            <person name="Riley R."/>
            <person name="Tritt A."/>
            <person name="Adam C."/>
            <person name="Daum C."/>
            <person name="Floudas D."/>
            <person name="Sun H."/>
            <person name="Yadav J.S."/>
            <person name="Pangilinan J."/>
            <person name="Larsson K.H."/>
            <person name="Matsuura K."/>
            <person name="Barry K."/>
            <person name="Labutti K."/>
            <person name="Kuo R."/>
            <person name="Ohm R.A."/>
            <person name="Bhattacharya S.S."/>
            <person name="Shirouzu T."/>
            <person name="Yoshinaga Y."/>
            <person name="Martin F.M."/>
            <person name="Grigoriev I.V."/>
            <person name="Hibbett D.S."/>
        </authorList>
    </citation>
    <scope>NUCLEOTIDE SEQUENCE [LARGE SCALE GENOMIC DNA]</scope>
    <source>
        <strain evidence="2 3">93-53</strain>
    </source>
</reference>
<dbReference type="Gene3D" id="3.40.50.1460">
    <property type="match status" value="1"/>
</dbReference>
<organism evidence="2 3">
    <name type="scientific">Laetiporus sulphureus 93-53</name>
    <dbReference type="NCBI Taxonomy" id="1314785"/>
    <lineage>
        <taxon>Eukaryota</taxon>
        <taxon>Fungi</taxon>
        <taxon>Dikarya</taxon>
        <taxon>Basidiomycota</taxon>
        <taxon>Agaricomycotina</taxon>
        <taxon>Agaricomycetes</taxon>
        <taxon>Polyporales</taxon>
        <taxon>Laetiporus</taxon>
    </lineage>
</organism>
<dbReference type="GO" id="GO:0006508">
    <property type="term" value="P:proteolysis"/>
    <property type="evidence" value="ECO:0007669"/>
    <property type="project" value="InterPro"/>
</dbReference>